<reference evidence="1" key="1">
    <citation type="journal article" date="2015" name="Nature">
        <title>Complex archaea that bridge the gap between prokaryotes and eukaryotes.</title>
        <authorList>
            <person name="Spang A."/>
            <person name="Saw J.H."/>
            <person name="Jorgensen S.L."/>
            <person name="Zaremba-Niedzwiedzka K."/>
            <person name="Martijn J."/>
            <person name="Lind A.E."/>
            <person name="van Eijk R."/>
            <person name="Schleper C."/>
            <person name="Guy L."/>
            <person name="Ettema T.J."/>
        </authorList>
    </citation>
    <scope>NUCLEOTIDE SEQUENCE</scope>
</reference>
<evidence type="ECO:0000313" key="1">
    <source>
        <dbReference type="EMBL" id="KKK86504.1"/>
    </source>
</evidence>
<comment type="caution">
    <text evidence="1">The sequence shown here is derived from an EMBL/GenBank/DDBJ whole genome shotgun (WGS) entry which is preliminary data.</text>
</comment>
<dbReference type="AlphaFoldDB" id="A0A0F9B759"/>
<feature type="non-terminal residue" evidence="1">
    <location>
        <position position="1"/>
    </location>
</feature>
<dbReference type="EMBL" id="LAZR01050816">
    <property type="protein sequence ID" value="KKK86504.1"/>
    <property type="molecule type" value="Genomic_DNA"/>
</dbReference>
<name>A0A0F9B759_9ZZZZ</name>
<gene>
    <name evidence="1" type="ORF">LCGC14_2762600</name>
</gene>
<protein>
    <submittedName>
        <fullName evidence="1">Uncharacterized protein</fullName>
    </submittedName>
</protein>
<sequence length="99" mass="11843">SYIKQIIVHKAKVRPGRRFFGEAFVAASFSSKIKDKFYYSYKWMTAEKWITGKGLKPEFEKPFYDGLHKYIGTENLKKIQKWSNKYRENHDGNRPILMM</sequence>
<organism evidence="1">
    <name type="scientific">marine sediment metagenome</name>
    <dbReference type="NCBI Taxonomy" id="412755"/>
    <lineage>
        <taxon>unclassified sequences</taxon>
        <taxon>metagenomes</taxon>
        <taxon>ecological metagenomes</taxon>
    </lineage>
</organism>
<accession>A0A0F9B759</accession>
<proteinExistence type="predicted"/>